<dbReference type="InterPro" id="IPR038445">
    <property type="entry name" value="NCDase_C_sf"/>
</dbReference>
<keyword evidence="2 5" id="KW-0378">Hydrolase</keyword>
<sequence length="908" mass="98409">MLSSASAYKEAGPIRILALYHHHHLNNNGGSAKVNPIMNDYETGEKEYQRVQDANERGSDEVDEREHLLTEDKSTATASNAAEQEHDGTRHQLRRARLLHRLRVVLGLAFLLTAGALALFLSNYGCGRSSTPPSSVLQGSSIGDGKLSTLKVSKKSVVFGLGIGDITGPIVGVNMMGYAALPQTNTGLHVRERSRAFIVGSLDSKAPSREEAASIIALAKRDEDDSVDPADGDPSRWIFVISDFCMGDTAVRRAVVDQLRDGFPGLYGERNFAWVGTHSHSGVGGYINALTPTITSGGIVEQSFNAIVDGTVRAIVRAHEDYEGRRERLLKGGDRLSVSFGNTTLRDAHINRSKFSYALNPAAERAMYDSDLDDEFALLRFDEGSKPQGLLSWYAVHGTSLYENNTLTSGDNKGLAAVLYETKVQPDLMPGNNTFIAGFSQASVGDTSPNTLGALCIDGSPCDNQHSTCPTDRGVKTPFGPNVTVSTCLGRGPGFGDDEALAQSPTGSYDWKSNQIIAQKQVDAAQEVMGRPLKKLAHLEGVVNSVKLNVDMSQFAFTLQNGTAVQTCPAALGYGFAGGTTDGPGVADFKQGQNSSDPHNGLWDVIRFFFKQPSAEQMACQAPKRVLLDIGNQHRPYDWAPSVVETQILQVGNMFVLVVPGEFTTMAGRRLKEAVRVAVRKVGLLQDGQEPIVVIAGPANTYSHYITTGEEYAAQRYEGGSTLFGPNTLEAYLYIYSNMLVPALRPGAGKLEKGPLATINIEKAFKAGRRRSADTAPWGKSFGDVIEQPQEFYTMPTSQSDPPANVTATFVAASPANDLRLERTYLEIQIFDPSTMLWKTVRTDSHPSTTMRWTSTGSLGTSKVEFGWAVERGTPAGRYRMVYWGDSKTPFTGSLKEFSGYTADFNLS</sequence>
<evidence type="ECO:0000256" key="1">
    <source>
        <dbReference type="ARBA" id="ARBA00009835"/>
    </source>
</evidence>
<feature type="domain" description="Neutral/alkaline non-lysosomal ceramidase N-terminal" evidence="8">
    <location>
        <begin position="159"/>
        <end position="203"/>
    </location>
</feature>
<protein>
    <recommendedName>
        <fullName evidence="5">Neutral ceramidase</fullName>
        <ecNumber evidence="5">3.5.1.23</ecNumber>
    </recommendedName>
</protein>
<evidence type="ECO:0000256" key="4">
    <source>
        <dbReference type="PIRSR" id="PIRSR606823-2"/>
    </source>
</evidence>
<feature type="compositionally biased region" description="Basic and acidic residues" evidence="6">
    <location>
        <begin position="48"/>
        <end position="74"/>
    </location>
</feature>
<evidence type="ECO:0000313" key="11">
    <source>
        <dbReference type="Proteomes" id="UP000078113"/>
    </source>
</evidence>
<feature type="transmembrane region" description="Helical" evidence="7">
    <location>
        <begin position="104"/>
        <end position="125"/>
    </location>
</feature>
<reference evidence="10" key="1">
    <citation type="submission" date="2016-04" db="EMBL/GenBank/DDBJ databases">
        <authorList>
            <person name="Nguyen H.D."/>
            <person name="Samba Siva P."/>
            <person name="Cullis J."/>
            <person name="Levesque C.A."/>
            <person name="Hambleton S."/>
        </authorList>
    </citation>
    <scope>NUCLEOTIDE SEQUENCE</scope>
    <source>
        <strain evidence="10">DAOMC 236422</strain>
    </source>
</reference>
<dbReference type="GO" id="GO:0016020">
    <property type="term" value="C:membrane"/>
    <property type="evidence" value="ECO:0007669"/>
    <property type="project" value="GOC"/>
</dbReference>
<keyword evidence="7" id="KW-0472">Membrane</keyword>
<keyword evidence="4" id="KW-0862">Zinc</keyword>
<dbReference type="InterPro" id="IPR031331">
    <property type="entry name" value="NEUT/ALK_ceramidase_C"/>
</dbReference>
<dbReference type="EC" id="3.5.1.23" evidence="5"/>
<dbReference type="Pfam" id="PF17048">
    <property type="entry name" value="Ceramidse_alk_C"/>
    <property type="match status" value="1"/>
</dbReference>
<dbReference type="AlphaFoldDB" id="A0A8X7N4R8"/>
<keyword evidence="5" id="KW-0746">Sphingolipid metabolism</keyword>
<dbReference type="PANTHER" id="PTHR12670">
    <property type="entry name" value="CERAMIDASE"/>
    <property type="match status" value="1"/>
</dbReference>
<dbReference type="GO" id="GO:0042759">
    <property type="term" value="P:long-chain fatty acid biosynthetic process"/>
    <property type="evidence" value="ECO:0007669"/>
    <property type="project" value="TreeGrafter"/>
</dbReference>
<feature type="binding site" evidence="4">
    <location>
        <position position="662"/>
    </location>
    <ligand>
        <name>Zn(2+)</name>
        <dbReference type="ChEBI" id="CHEBI:29105"/>
    </ligand>
</feature>
<evidence type="ECO:0000256" key="6">
    <source>
        <dbReference type="SAM" id="MobiDB-lite"/>
    </source>
</evidence>
<keyword evidence="7" id="KW-0812">Transmembrane</keyword>
<evidence type="ECO:0000259" key="9">
    <source>
        <dbReference type="Pfam" id="PF17048"/>
    </source>
</evidence>
<comment type="cofactor">
    <cofactor evidence="4">
        <name>Zn(2+)</name>
        <dbReference type="ChEBI" id="CHEBI:29105"/>
    </cofactor>
    <text evidence="4">Binds 1 zinc ion per subunit.</text>
</comment>
<organism evidence="10 11">
    <name type="scientific">Tilletia walkeri</name>
    <dbReference type="NCBI Taxonomy" id="117179"/>
    <lineage>
        <taxon>Eukaryota</taxon>
        <taxon>Fungi</taxon>
        <taxon>Dikarya</taxon>
        <taxon>Basidiomycota</taxon>
        <taxon>Ustilaginomycotina</taxon>
        <taxon>Exobasidiomycetes</taxon>
        <taxon>Tilletiales</taxon>
        <taxon>Tilletiaceae</taxon>
        <taxon>Tilletia</taxon>
    </lineage>
</organism>
<comment type="similarity">
    <text evidence="1 5">Belongs to the neutral ceramidase family.</text>
</comment>
<keyword evidence="7" id="KW-1133">Transmembrane helix</keyword>
<dbReference type="GO" id="GO:0005576">
    <property type="term" value="C:extracellular region"/>
    <property type="evidence" value="ECO:0007669"/>
    <property type="project" value="TreeGrafter"/>
</dbReference>
<gene>
    <name evidence="10" type="ORF">A4X09_0g6251</name>
</gene>
<evidence type="ECO:0000313" key="10">
    <source>
        <dbReference type="EMBL" id="KAE8266094.1"/>
    </source>
</evidence>
<evidence type="ECO:0000256" key="5">
    <source>
        <dbReference type="RuleBase" id="RU366019"/>
    </source>
</evidence>
<comment type="catalytic activity">
    <reaction evidence="5">
        <text>an N-acylsphing-4-enine + H2O = sphing-4-enine + a fatty acid</text>
        <dbReference type="Rhea" id="RHEA:20856"/>
        <dbReference type="ChEBI" id="CHEBI:15377"/>
        <dbReference type="ChEBI" id="CHEBI:28868"/>
        <dbReference type="ChEBI" id="CHEBI:52639"/>
        <dbReference type="ChEBI" id="CHEBI:57756"/>
        <dbReference type="EC" id="3.5.1.23"/>
    </reaction>
</comment>
<dbReference type="InterPro" id="IPR006823">
    <property type="entry name" value="Ceramidase_alk"/>
</dbReference>
<feature type="domain" description="Neutral/alkaline non-lysosomal ceramidase C-terminal" evidence="9">
    <location>
        <begin position="740"/>
        <end position="906"/>
    </location>
</feature>
<keyword evidence="11" id="KW-1185">Reference proteome</keyword>
<evidence type="ECO:0000256" key="7">
    <source>
        <dbReference type="SAM" id="Phobius"/>
    </source>
</evidence>
<dbReference type="GO" id="GO:0046514">
    <property type="term" value="P:ceramide catabolic process"/>
    <property type="evidence" value="ECO:0007669"/>
    <property type="project" value="InterPro"/>
</dbReference>
<dbReference type="GO" id="GO:0046512">
    <property type="term" value="P:sphingosine biosynthetic process"/>
    <property type="evidence" value="ECO:0007669"/>
    <property type="project" value="TreeGrafter"/>
</dbReference>
<feature type="binding site" evidence="4">
    <location>
        <position position="705"/>
    </location>
    <ligand>
        <name>Zn(2+)</name>
        <dbReference type="ChEBI" id="CHEBI:29105"/>
    </ligand>
</feature>
<keyword evidence="5" id="KW-0443">Lipid metabolism</keyword>
<feature type="binding site" evidence="4">
    <location>
        <position position="278"/>
    </location>
    <ligand>
        <name>Zn(2+)</name>
        <dbReference type="ChEBI" id="CHEBI:29105"/>
    </ligand>
</feature>
<dbReference type="PANTHER" id="PTHR12670:SF1">
    <property type="entry name" value="NEUTRAL CERAMIDASE"/>
    <property type="match status" value="1"/>
</dbReference>
<feature type="active site" description="Nucleophile" evidence="3">
    <location>
        <position position="448"/>
    </location>
</feature>
<dbReference type="GO" id="GO:0017040">
    <property type="term" value="F:N-acylsphingosine amidohydrolase activity"/>
    <property type="evidence" value="ECO:0007669"/>
    <property type="project" value="UniProtKB-UniRule"/>
</dbReference>
<evidence type="ECO:0000256" key="2">
    <source>
        <dbReference type="ARBA" id="ARBA00022801"/>
    </source>
</evidence>
<dbReference type="Gene3D" id="2.60.40.2300">
    <property type="entry name" value="Neutral/alkaline non-lysosomal ceramidase, C-terminal domain"/>
    <property type="match status" value="1"/>
</dbReference>
<dbReference type="InterPro" id="IPR031329">
    <property type="entry name" value="NEUT/ALK_ceramidase_N"/>
</dbReference>
<keyword evidence="4" id="KW-0479">Metal-binding</keyword>
<evidence type="ECO:0000259" key="8">
    <source>
        <dbReference type="Pfam" id="PF04734"/>
    </source>
</evidence>
<proteinExistence type="inferred from homology"/>
<reference evidence="10" key="2">
    <citation type="journal article" date="2019" name="IMA Fungus">
        <title>Genome sequencing and comparison of five Tilletia species to identify candidate genes for the detection of regulated species infecting wheat.</title>
        <authorList>
            <person name="Nguyen H.D.T."/>
            <person name="Sultana T."/>
            <person name="Kesanakurti P."/>
            <person name="Hambleton S."/>
        </authorList>
    </citation>
    <scope>NUCLEOTIDE SEQUENCE</scope>
    <source>
        <strain evidence="10">DAOMC 236422</strain>
    </source>
</reference>
<feature type="region of interest" description="Disordered" evidence="6">
    <location>
        <begin position="48"/>
        <end position="90"/>
    </location>
</feature>
<comment type="caution">
    <text evidence="10">The sequence shown here is derived from an EMBL/GenBank/DDBJ whole genome shotgun (WGS) entry which is preliminary data.</text>
</comment>
<accession>A0A8X7N4R8</accession>
<dbReference type="Proteomes" id="UP000078113">
    <property type="component" value="Unassembled WGS sequence"/>
</dbReference>
<name>A0A8X7N4R8_9BASI</name>
<feature type="domain" description="Neutral/alkaline non-lysosomal ceramidase N-terminal" evidence="8">
    <location>
        <begin position="234"/>
        <end position="733"/>
    </location>
</feature>
<dbReference type="GO" id="GO:0046872">
    <property type="term" value="F:metal ion binding"/>
    <property type="evidence" value="ECO:0007669"/>
    <property type="project" value="UniProtKB-KW"/>
</dbReference>
<dbReference type="Pfam" id="PF04734">
    <property type="entry name" value="Ceramidase_alk"/>
    <property type="match status" value="2"/>
</dbReference>
<dbReference type="EMBL" id="LWDG02000383">
    <property type="protein sequence ID" value="KAE8266094.1"/>
    <property type="molecule type" value="Genomic_DNA"/>
</dbReference>
<feature type="binding site" evidence="4">
    <location>
        <position position="397"/>
    </location>
    <ligand>
        <name>Zn(2+)</name>
        <dbReference type="ChEBI" id="CHEBI:29105"/>
    </ligand>
</feature>
<evidence type="ECO:0000256" key="3">
    <source>
        <dbReference type="PIRSR" id="PIRSR606823-1"/>
    </source>
</evidence>